<protein>
    <submittedName>
        <fullName evidence="1">Na+/melibiose symporter</fullName>
    </submittedName>
</protein>
<name>W1Y262_9ZZZZ</name>
<dbReference type="EMBL" id="AZMM01010405">
    <property type="protein sequence ID" value="ETJ35204.1"/>
    <property type="molecule type" value="Genomic_DNA"/>
</dbReference>
<accession>W1Y262</accession>
<sequence>MVYVYCSAAYILWGMTYTIMDIPYWSMIQIGRA</sequence>
<gene>
    <name evidence="1" type="ORF">Q604_UNBC10405G0001</name>
</gene>
<feature type="non-terminal residue" evidence="1">
    <location>
        <position position="33"/>
    </location>
</feature>
<comment type="caution">
    <text evidence="1">The sequence shown here is derived from an EMBL/GenBank/DDBJ whole genome shotgun (WGS) entry which is preliminary data.</text>
</comment>
<organism evidence="1">
    <name type="scientific">human gut metagenome</name>
    <dbReference type="NCBI Taxonomy" id="408170"/>
    <lineage>
        <taxon>unclassified sequences</taxon>
        <taxon>metagenomes</taxon>
        <taxon>organismal metagenomes</taxon>
    </lineage>
</organism>
<evidence type="ECO:0000313" key="1">
    <source>
        <dbReference type="EMBL" id="ETJ35204.1"/>
    </source>
</evidence>
<dbReference type="AlphaFoldDB" id="W1Y262"/>
<proteinExistence type="predicted"/>
<reference evidence="1" key="1">
    <citation type="submission" date="2013-12" db="EMBL/GenBank/DDBJ databases">
        <title>A Varibaculum cambriense genome reconstructed from a premature infant gut community with otherwise low bacterial novelty that shifts toward anaerobic metabolism during the third week of life.</title>
        <authorList>
            <person name="Brown C.T."/>
            <person name="Sharon I."/>
            <person name="Thomas B.C."/>
            <person name="Castelle C.J."/>
            <person name="Morowitz M.J."/>
            <person name="Banfield J.F."/>
        </authorList>
    </citation>
    <scope>NUCLEOTIDE SEQUENCE</scope>
</reference>